<protein>
    <submittedName>
        <fullName evidence="1">Fructose-bisphosphate aldolase</fullName>
    </submittedName>
</protein>
<dbReference type="EMBL" id="SZZH01000001">
    <property type="protein sequence ID" value="TKV60424.1"/>
    <property type="molecule type" value="Genomic_DNA"/>
</dbReference>
<dbReference type="Pfam" id="PF03663">
    <property type="entry name" value="Glyco_hydro_76"/>
    <property type="match status" value="1"/>
</dbReference>
<comment type="caution">
    <text evidence="1">The sequence shown here is derived from an EMBL/GenBank/DDBJ whole genome shotgun (WGS) entry which is preliminary data.</text>
</comment>
<dbReference type="RefSeq" id="WP_137447728.1">
    <property type="nucleotide sequence ID" value="NZ_SZZH01000001.1"/>
</dbReference>
<dbReference type="PANTHER" id="PTHR47791:SF3">
    <property type="entry name" value="MEIOTICALLY UP-REGULATED GENE 191 PROTEIN"/>
    <property type="match status" value="1"/>
</dbReference>
<dbReference type="Proteomes" id="UP000306985">
    <property type="component" value="Unassembled WGS sequence"/>
</dbReference>
<dbReference type="SUPFAM" id="SSF48208">
    <property type="entry name" value="Six-hairpin glycosidases"/>
    <property type="match status" value="1"/>
</dbReference>
<dbReference type="PANTHER" id="PTHR47791">
    <property type="entry name" value="MEIOTICALLY UP-REGULATED GENE 191 PROTEIN"/>
    <property type="match status" value="1"/>
</dbReference>
<dbReference type="OrthoDB" id="2505409at2"/>
<dbReference type="GO" id="GO:0005975">
    <property type="term" value="P:carbohydrate metabolic process"/>
    <property type="evidence" value="ECO:0007669"/>
    <property type="project" value="InterPro"/>
</dbReference>
<accession>A0A4U6QIZ6</accession>
<keyword evidence="2" id="KW-1185">Reference proteome</keyword>
<evidence type="ECO:0000313" key="2">
    <source>
        <dbReference type="Proteomes" id="UP000306985"/>
    </source>
</evidence>
<organism evidence="1 2">
    <name type="scientific">Nakamurella flava</name>
    <dbReference type="NCBI Taxonomy" id="2576308"/>
    <lineage>
        <taxon>Bacteria</taxon>
        <taxon>Bacillati</taxon>
        <taxon>Actinomycetota</taxon>
        <taxon>Actinomycetes</taxon>
        <taxon>Nakamurellales</taxon>
        <taxon>Nakamurellaceae</taxon>
        <taxon>Nakamurella</taxon>
    </lineage>
</organism>
<dbReference type="InterPro" id="IPR005198">
    <property type="entry name" value="Glyco_hydro_76"/>
</dbReference>
<evidence type="ECO:0000313" key="1">
    <source>
        <dbReference type="EMBL" id="TKV60424.1"/>
    </source>
</evidence>
<reference evidence="1 2" key="1">
    <citation type="submission" date="2019-05" db="EMBL/GenBank/DDBJ databases">
        <title>Nakamurella sp. N5BH11, whole genome shotgun sequence.</title>
        <authorList>
            <person name="Tuo L."/>
        </authorList>
    </citation>
    <scope>NUCLEOTIDE SEQUENCE [LARGE SCALE GENOMIC DNA]</scope>
    <source>
        <strain evidence="1 2">N5BH11</strain>
    </source>
</reference>
<dbReference type="InterPro" id="IPR008928">
    <property type="entry name" value="6-hairpin_glycosidase_sf"/>
</dbReference>
<name>A0A4U6QIZ6_9ACTN</name>
<sequence length="365" mass="39669">MASPAAADPAPTATARAADAERAVLDRSVRRLWGLPGTALGVIAWPPTVGDRLFLGWNYWWQAHLIDCLVDGHLRDPQLWRVRLLGTVARSVRLRNVLGWTNRYYDDMAWLGLALHRAAATGAGPRTGVIDRLTQEMLDAWSDEEGGGIPWRRRDEFKNTPANGPAAILLARRGHLPRAAAIADWLDDRLRDPESGLIWDGLRPGQVEKVVYTYCQGVVLGAEVELTVRTDRDRSRVDRLVDAVNRGLTRGGVLVGHDGGDSGLFTGILARYLALVVTSDPGLPGGRPSPATATAARLLRTSAEAAWANAVDTTDGPLFGPQWDQPARRPVSSRDRIAERDLSVQLSGWMLLEAAAAVERAAGRA</sequence>
<dbReference type="AlphaFoldDB" id="A0A4U6QIZ6"/>
<dbReference type="InterPro" id="IPR053169">
    <property type="entry name" value="MUG_Protein"/>
</dbReference>
<dbReference type="Gene3D" id="1.50.10.20">
    <property type="match status" value="1"/>
</dbReference>
<proteinExistence type="predicted"/>
<gene>
    <name evidence="1" type="ORF">FDO65_01530</name>
</gene>